<dbReference type="GO" id="GO:0016491">
    <property type="term" value="F:oxidoreductase activity"/>
    <property type="evidence" value="ECO:0007669"/>
    <property type="project" value="UniProtKB-KW"/>
</dbReference>
<dbReference type="SUPFAM" id="SSF54373">
    <property type="entry name" value="FAD-linked reductases, C-terminal domain"/>
    <property type="match status" value="1"/>
</dbReference>
<keyword evidence="3" id="KW-1185">Reference proteome</keyword>
<accession>A0A1U7DJJ2</accession>
<proteinExistence type="predicted"/>
<organism evidence="2 3">
    <name type="scientific">Brevirhabdus pacifica</name>
    <dbReference type="NCBI Taxonomy" id="1267768"/>
    <lineage>
        <taxon>Bacteria</taxon>
        <taxon>Pseudomonadati</taxon>
        <taxon>Pseudomonadota</taxon>
        <taxon>Alphaproteobacteria</taxon>
        <taxon>Rhodobacterales</taxon>
        <taxon>Paracoccaceae</taxon>
        <taxon>Brevirhabdus</taxon>
    </lineage>
</organism>
<accession>A0A2M9DAI6</accession>
<gene>
    <name evidence="2" type="ORF">BV394_10185</name>
</gene>
<dbReference type="Pfam" id="PF01266">
    <property type="entry name" value="DAO"/>
    <property type="match status" value="1"/>
</dbReference>
<dbReference type="PANTHER" id="PTHR13847">
    <property type="entry name" value="SARCOSINE DEHYDROGENASE-RELATED"/>
    <property type="match status" value="1"/>
</dbReference>
<dbReference type="OrthoDB" id="7818064at2"/>
<dbReference type="RefSeq" id="WP_076980059.1">
    <property type="nucleotide sequence ID" value="NZ_CP019124.1"/>
</dbReference>
<keyword evidence="1" id="KW-0560">Oxidoreductase</keyword>
<dbReference type="InterPro" id="IPR006076">
    <property type="entry name" value="FAD-dep_OxRdtase"/>
</dbReference>
<evidence type="ECO:0000313" key="2">
    <source>
        <dbReference type="EMBL" id="APX90038.1"/>
    </source>
</evidence>
<dbReference type="InterPro" id="IPR036188">
    <property type="entry name" value="FAD/NAD-bd_sf"/>
</dbReference>
<dbReference type="EMBL" id="CP019124">
    <property type="protein sequence ID" value="APX90038.1"/>
    <property type="molecule type" value="Genomic_DNA"/>
</dbReference>
<name>A0A1U7DJJ2_9RHOB</name>
<protein>
    <submittedName>
        <fullName evidence="2">Oxidoreductase</fullName>
    </submittedName>
</protein>
<dbReference type="GO" id="GO:0005737">
    <property type="term" value="C:cytoplasm"/>
    <property type="evidence" value="ECO:0007669"/>
    <property type="project" value="TreeGrafter"/>
</dbReference>
<dbReference type="Gene3D" id="3.50.50.60">
    <property type="entry name" value="FAD/NAD(P)-binding domain"/>
    <property type="match status" value="1"/>
</dbReference>
<dbReference type="Proteomes" id="UP000187266">
    <property type="component" value="Chromosome"/>
</dbReference>
<reference evidence="2 3" key="1">
    <citation type="submission" date="2017-01" db="EMBL/GenBank/DDBJ databases">
        <title>Genomic analysis of Xuhuaishuia manganoxidans DY6-4.</title>
        <authorList>
            <person name="Wang X."/>
        </authorList>
    </citation>
    <scope>NUCLEOTIDE SEQUENCE [LARGE SCALE GENOMIC DNA]</scope>
    <source>
        <strain evidence="2 3">DY6-4</strain>
    </source>
</reference>
<evidence type="ECO:0000313" key="3">
    <source>
        <dbReference type="Proteomes" id="UP000187266"/>
    </source>
</evidence>
<dbReference type="Gene3D" id="3.30.9.10">
    <property type="entry name" value="D-Amino Acid Oxidase, subunit A, domain 2"/>
    <property type="match status" value="1"/>
</dbReference>
<dbReference type="AlphaFoldDB" id="A0A1U7DJJ2"/>
<dbReference type="STRING" id="1267768.BV394_10185"/>
<sequence>MATVDLTVRGAGVIGLSVAWACLRRGARVRVIDPAGIAAGASGGLVGALAPHTPDRWNEKKAFQLESLLMARGFWSEVAEVSGLPTGYAPTGRLQPLADDRAVALAREREADARANWGEAANWRVVAANDLDPGAHEAPWLPPSPTGMLVHDTLSALLHPRQATRALAGAVRALGGEVITGVDAASEAAPNPPEVWATGAEGIEALNRELAEQGRRSAGAGVKGQAMLLDLDRAGRPQLFVDGMHLIPHLDGTLAIGSTTERYYEEATGTDAQLDELLSRAVAAMPELDGVSVLDRWAGVRPRARSRAPMMGAHPLRKGITLANGGFKIGFGMAPLMGEVIADLVLEGRDRIPPGFRVEDNL</sequence>
<dbReference type="PANTHER" id="PTHR13847:SF289">
    <property type="entry name" value="GLYCINE OXIDASE"/>
    <property type="match status" value="1"/>
</dbReference>
<dbReference type="SUPFAM" id="SSF51971">
    <property type="entry name" value="Nucleotide-binding domain"/>
    <property type="match status" value="1"/>
</dbReference>
<evidence type="ECO:0000256" key="1">
    <source>
        <dbReference type="ARBA" id="ARBA00023002"/>
    </source>
</evidence>